<protein>
    <submittedName>
        <fullName evidence="1">Uncharacterized protein</fullName>
    </submittedName>
</protein>
<accession>T1JIM5</accession>
<reference evidence="1" key="2">
    <citation type="submission" date="2015-02" db="UniProtKB">
        <authorList>
            <consortium name="EnsemblMetazoa"/>
        </authorList>
    </citation>
    <scope>IDENTIFICATION</scope>
</reference>
<organism evidence="1 2">
    <name type="scientific">Strigamia maritima</name>
    <name type="common">European centipede</name>
    <name type="synonym">Geophilus maritimus</name>
    <dbReference type="NCBI Taxonomy" id="126957"/>
    <lineage>
        <taxon>Eukaryota</taxon>
        <taxon>Metazoa</taxon>
        <taxon>Ecdysozoa</taxon>
        <taxon>Arthropoda</taxon>
        <taxon>Myriapoda</taxon>
        <taxon>Chilopoda</taxon>
        <taxon>Pleurostigmophora</taxon>
        <taxon>Geophilomorpha</taxon>
        <taxon>Linotaeniidae</taxon>
        <taxon>Strigamia</taxon>
    </lineage>
</organism>
<dbReference type="Proteomes" id="UP000014500">
    <property type="component" value="Unassembled WGS sequence"/>
</dbReference>
<evidence type="ECO:0000313" key="2">
    <source>
        <dbReference type="Proteomes" id="UP000014500"/>
    </source>
</evidence>
<keyword evidence="2" id="KW-1185">Reference proteome</keyword>
<name>T1JIM5_STRMM</name>
<dbReference type="EnsemblMetazoa" id="SMAR013706-RA">
    <property type="protein sequence ID" value="SMAR013706-PA"/>
    <property type="gene ID" value="SMAR013706"/>
</dbReference>
<sequence>MIHTTIINEIILNDYIIKNTRILEFYNTENTGNLAFPFNSTTGSMNVCDVRLYACTSTLIISLVSLDCLHIRKHTNKNIIQN</sequence>
<reference evidence="2" key="1">
    <citation type="submission" date="2011-05" db="EMBL/GenBank/DDBJ databases">
        <authorList>
            <person name="Richards S.R."/>
            <person name="Qu J."/>
            <person name="Jiang H."/>
            <person name="Jhangiani S.N."/>
            <person name="Agravi P."/>
            <person name="Goodspeed R."/>
            <person name="Gross S."/>
            <person name="Mandapat C."/>
            <person name="Jackson L."/>
            <person name="Mathew T."/>
            <person name="Pu L."/>
            <person name="Thornton R."/>
            <person name="Saada N."/>
            <person name="Wilczek-Boney K.B."/>
            <person name="Lee S."/>
            <person name="Kovar C."/>
            <person name="Wu Y."/>
            <person name="Scherer S.E."/>
            <person name="Worley K.C."/>
            <person name="Muzny D.M."/>
            <person name="Gibbs R."/>
        </authorList>
    </citation>
    <scope>NUCLEOTIDE SEQUENCE</scope>
    <source>
        <strain evidence="2">Brora</strain>
    </source>
</reference>
<evidence type="ECO:0000313" key="1">
    <source>
        <dbReference type="EnsemblMetazoa" id="SMAR013706-PA"/>
    </source>
</evidence>
<dbReference type="AlphaFoldDB" id="T1JIM5"/>
<dbReference type="HOGENOM" id="CLU_2561173_0_0_1"/>
<proteinExistence type="predicted"/>
<dbReference type="EMBL" id="JH431430">
    <property type="status" value="NOT_ANNOTATED_CDS"/>
    <property type="molecule type" value="Genomic_DNA"/>
</dbReference>